<dbReference type="GO" id="GO:0019843">
    <property type="term" value="F:rRNA binding"/>
    <property type="evidence" value="ECO:0007669"/>
    <property type="project" value="UniProtKB-UniRule"/>
</dbReference>
<dbReference type="Pfam" id="PF00411">
    <property type="entry name" value="Ribosomal_S11"/>
    <property type="match status" value="1"/>
</dbReference>
<reference evidence="7 8" key="1">
    <citation type="journal article" date="2016" name="Nat. Commun.">
        <title>Thousands of microbial genomes shed light on interconnected biogeochemical processes in an aquifer system.</title>
        <authorList>
            <person name="Anantharaman K."/>
            <person name="Brown C.T."/>
            <person name="Hug L.A."/>
            <person name="Sharon I."/>
            <person name="Castelle C.J."/>
            <person name="Probst A.J."/>
            <person name="Thomas B.C."/>
            <person name="Singh A."/>
            <person name="Wilkins M.J."/>
            <person name="Karaoz U."/>
            <person name="Brodie E.L."/>
            <person name="Williams K.H."/>
            <person name="Hubbard S.S."/>
            <person name="Banfield J.F."/>
        </authorList>
    </citation>
    <scope>NUCLEOTIDE SEQUENCE [LARGE SCALE GENOMIC DNA]</scope>
</reference>
<comment type="caution">
    <text evidence="7">The sequence shown here is derived from an EMBL/GenBank/DDBJ whole genome shotgun (WGS) entry which is preliminary data.</text>
</comment>
<dbReference type="STRING" id="1802556.A2999_02565"/>
<dbReference type="HAMAP" id="MF_01310">
    <property type="entry name" value="Ribosomal_uS11"/>
    <property type="match status" value="1"/>
</dbReference>
<keyword evidence="2 5" id="KW-0689">Ribosomal protein</keyword>
<dbReference type="PANTHER" id="PTHR11759">
    <property type="entry name" value="40S RIBOSOMAL PROTEIN S14/30S RIBOSOMAL PROTEIN S11"/>
    <property type="match status" value="1"/>
</dbReference>
<organism evidence="7 8">
    <name type="scientific">Candidatus Wolfebacteria bacterium RIFCSPLOWO2_01_FULL_38_11</name>
    <dbReference type="NCBI Taxonomy" id="1802556"/>
    <lineage>
        <taxon>Bacteria</taxon>
        <taxon>Candidatus Wolfeibacteriota</taxon>
    </lineage>
</organism>
<evidence type="ECO:0000256" key="3">
    <source>
        <dbReference type="ARBA" id="ARBA00023274"/>
    </source>
</evidence>
<evidence type="ECO:0000256" key="2">
    <source>
        <dbReference type="ARBA" id="ARBA00022980"/>
    </source>
</evidence>
<dbReference type="GO" id="GO:1990904">
    <property type="term" value="C:ribonucleoprotein complex"/>
    <property type="evidence" value="ECO:0007669"/>
    <property type="project" value="UniProtKB-KW"/>
</dbReference>
<dbReference type="GO" id="GO:0005840">
    <property type="term" value="C:ribosome"/>
    <property type="evidence" value="ECO:0007669"/>
    <property type="project" value="UniProtKB-KW"/>
</dbReference>
<dbReference type="AlphaFoldDB" id="A0A1F8DS48"/>
<dbReference type="Proteomes" id="UP000178798">
    <property type="component" value="Unassembled WGS sequence"/>
</dbReference>
<dbReference type="EMBL" id="MGIQ01000008">
    <property type="protein sequence ID" value="OGM91424.1"/>
    <property type="molecule type" value="Genomic_DNA"/>
</dbReference>
<dbReference type="InterPro" id="IPR001971">
    <property type="entry name" value="Ribosomal_uS11"/>
</dbReference>
<dbReference type="GO" id="GO:0006412">
    <property type="term" value="P:translation"/>
    <property type="evidence" value="ECO:0007669"/>
    <property type="project" value="UniProtKB-UniRule"/>
</dbReference>
<evidence type="ECO:0000256" key="4">
    <source>
        <dbReference type="ARBA" id="ARBA00035160"/>
    </source>
</evidence>
<evidence type="ECO:0000313" key="8">
    <source>
        <dbReference type="Proteomes" id="UP000178798"/>
    </source>
</evidence>
<dbReference type="Gene3D" id="3.30.420.80">
    <property type="entry name" value="Ribosomal protein S11"/>
    <property type="match status" value="1"/>
</dbReference>
<dbReference type="SUPFAM" id="SSF53137">
    <property type="entry name" value="Translational machinery components"/>
    <property type="match status" value="1"/>
</dbReference>
<dbReference type="InterPro" id="IPR018102">
    <property type="entry name" value="Ribosomal_uS11_CS"/>
</dbReference>
<comment type="function">
    <text evidence="5">Located on the platform of the 30S subunit, it bridges several disparate RNA helices of the 16S rRNA. Forms part of the Shine-Dalgarno cleft in the 70S ribosome.</text>
</comment>
<dbReference type="InterPro" id="IPR036967">
    <property type="entry name" value="Ribosomal_uS11_sf"/>
</dbReference>
<name>A0A1F8DS48_9BACT</name>
<dbReference type="PIRSF" id="PIRSF002131">
    <property type="entry name" value="Ribosomal_S11"/>
    <property type="match status" value="1"/>
</dbReference>
<keyword evidence="5" id="KW-0694">RNA-binding</keyword>
<dbReference type="NCBIfam" id="NF003698">
    <property type="entry name" value="PRK05309.1"/>
    <property type="match status" value="1"/>
</dbReference>
<protein>
    <recommendedName>
        <fullName evidence="4 5">Small ribosomal subunit protein uS11</fullName>
    </recommendedName>
</protein>
<accession>A0A1F8DS48</accession>
<dbReference type="PROSITE" id="PS00054">
    <property type="entry name" value="RIBOSOMAL_S11"/>
    <property type="match status" value="1"/>
</dbReference>
<evidence type="ECO:0000256" key="6">
    <source>
        <dbReference type="RuleBase" id="RU003629"/>
    </source>
</evidence>
<dbReference type="GO" id="GO:0003735">
    <property type="term" value="F:structural constituent of ribosome"/>
    <property type="evidence" value="ECO:0007669"/>
    <property type="project" value="InterPro"/>
</dbReference>
<gene>
    <name evidence="5" type="primary">rpsK</name>
    <name evidence="7" type="ORF">A2999_02565</name>
</gene>
<proteinExistence type="inferred from homology"/>
<sequence>MESAVAKKATASEKAGKKIDSGRVYINATYNNTILTATDKSGNVIAWISAGSLGFSGPKKATPFAASKMVAAVSEKLRKIGLTNIDVVVKGVGNGRDSSIKSLAGAGFNILSIKDVTPIPHNGPQPPKARRI</sequence>
<comment type="similarity">
    <text evidence="1 5 6">Belongs to the universal ribosomal protein uS11 family.</text>
</comment>
<evidence type="ECO:0000313" key="7">
    <source>
        <dbReference type="EMBL" id="OGM91424.1"/>
    </source>
</evidence>
<evidence type="ECO:0000256" key="5">
    <source>
        <dbReference type="HAMAP-Rule" id="MF_01310"/>
    </source>
</evidence>
<comment type="subunit">
    <text evidence="5">Part of the 30S ribosomal subunit. Interacts with proteins S7 and S18. Binds to IF-3.</text>
</comment>
<evidence type="ECO:0000256" key="1">
    <source>
        <dbReference type="ARBA" id="ARBA00006194"/>
    </source>
</evidence>
<keyword evidence="3 5" id="KW-0687">Ribonucleoprotein</keyword>
<keyword evidence="5" id="KW-0699">rRNA-binding</keyword>